<evidence type="ECO:0000256" key="1">
    <source>
        <dbReference type="SAM" id="SignalP"/>
    </source>
</evidence>
<name>A0A8S1TNE3_PAROT</name>
<evidence type="ECO:0000313" key="2">
    <source>
        <dbReference type="EMBL" id="CAD8152686.1"/>
    </source>
</evidence>
<feature type="chain" id="PRO_5035899764" evidence="1">
    <location>
        <begin position="20"/>
        <end position="100"/>
    </location>
</feature>
<keyword evidence="1" id="KW-0732">Signal</keyword>
<dbReference type="Proteomes" id="UP000683925">
    <property type="component" value="Unassembled WGS sequence"/>
</dbReference>
<accession>A0A8S1TNE3</accession>
<comment type="caution">
    <text evidence="2">The sequence shown here is derived from an EMBL/GenBank/DDBJ whole genome shotgun (WGS) entry which is preliminary data.</text>
</comment>
<proteinExistence type="predicted"/>
<gene>
    <name evidence="2" type="ORF">POCTA_138.1.T0260391</name>
</gene>
<protein>
    <submittedName>
        <fullName evidence="2">Uncharacterized protein</fullName>
    </submittedName>
</protein>
<keyword evidence="3" id="KW-1185">Reference proteome</keyword>
<reference evidence="2" key="1">
    <citation type="submission" date="2021-01" db="EMBL/GenBank/DDBJ databases">
        <authorList>
            <consortium name="Genoscope - CEA"/>
            <person name="William W."/>
        </authorList>
    </citation>
    <scope>NUCLEOTIDE SEQUENCE</scope>
</reference>
<sequence>MDYLFELLFLDFLFFSILHREIEQLAYQKEFERLGQQLEVFEKLEKKINASLAETTERRIQPKTIRCIQRYEFFGAFKHEWRKCQADKIIVQSDNGLFVS</sequence>
<organism evidence="2 3">
    <name type="scientific">Paramecium octaurelia</name>
    <dbReference type="NCBI Taxonomy" id="43137"/>
    <lineage>
        <taxon>Eukaryota</taxon>
        <taxon>Sar</taxon>
        <taxon>Alveolata</taxon>
        <taxon>Ciliophora</taxon>
        <taxon>Intramacronucleata</taxon>
        <taxon>Oligohymenophorea</taxon>
        <taxon>Peniculida</taxon>
        <taxon>Parameciidae</taxon>
        <taxon>Paramecium</taxon>
    </lineage>
</organism>
<dbReference type="AlphaFoldDB" id="A0A8S1TNE3"/>
<evidence type="ECO:0000313" key="3">
    <source>
        <dbReference type="Proteomes" id="UP000683925"/>
    </source>
</evidence>
<dbReference type="EMBL" id="CAJJDP010000026">
    <property type="protein sequence ID" value="CAD8152686.1"/>
    <property type="molecule type" value="Genomic_DNA"/>
</dbReference>
<feature type="signal peptide" evidence="1">
    <location>
        <begin position="1"/>
        <end position="19"/>
    </location>
</feature>